<protein>
    <submittedName>
        <fullName evidence="2">Dihydrofolate reductase family protein</fullName>
    </submittedName>
</protein>
<keyword evidence="3" id="KW-1185">Reference proteome</keyword>
<feature type="domain" description="Bacterial bifunctional deaminase-reductase C-terminal" evidence="1">
    <location>
        <begin position="2"/>
        <end position="49"/>
    </location>
</feature>
<reference evidence="2 3" key="1">
    <citation type="submission" date="2020-06" db="EMBL/GenBank/DDBJ databases">
        <title>Actinomadura xiongansis sp. nov., isolated from soil of Baiyangdian.</title>
        <authorList>
            <person name="Zhang X."/>
        </authorList>
    </citation>
    <scope>NUCLEOTIDE SEQUENCE [LARGE SCALE GENOMIC DNA]</scope>
    <source>
        <strain evidence="2 3">HBUM206468</strain>
    </source>
</reference>
<evidence type="ECO:0000259" key="1">
    <source>
        <dbReference type="Pfam" id="PF01872"/>
    </source>
</evidence>
<accession>A0ABR7LUH9</accession>
<proteinExistence type="predicted"/>
<sequence>MSLLEMGLVDELRVIVAPVLLGAGRSLFAGSRVDLTLTGTVRYDSGNVLLYYRPTARS</sequence>
<gene>
    <name evidence="2" type="ORF">HKK74_23800</name>
</gene>
<evidence type="ECO:0000313" key="3">
    <source>
        <dbReference type="Proteomes" id="UP000805614"/>
    </source>
</evidence>
<dbReference type="InterPro" id="IPR002734">
    <property type="entry name" value="RibDG_C"/>
</dbReference>
<dbReference type="RefSeq" id="WP_187245544.1">
    <property type="nucleotide sequence ID" value="NZ_BAAAOK010000014.1"/>
</dbReference>
<dbReference type="Pfam" id="PF01872">
    <property type="entry name" value="RibD_C"/>
    <property type="match status" value="1"/>
</dbReference>
<dbReference type="Gene3D" id="3.40.430.10">
    <property type="entry name" value="Dihydrofolate Reductase, subunit A"/>
    <property type="match status" value="1"/>
</dbReference>
<evidence type="ECO:0000313" key="2">
    <source>
        <dbReference type="EMBL" id="MBC6468496.1"/>
    </source>
</evidence>
<name>A0ABR7LUH9_9ACTN</name>
<organism evidence="2 3">
    <name type="scientific">Actinomadura alba</name>
    <dbReference type="NCBI Taxonomy" id="406431"/>
    <lineage>
        <taxon>Bacteria</taxon>
        <taxon>Bacillati</taxon>
        <taxon>Actinomycetota</taxon>
        <taxon>Actinomycetes</taxon>
        <taxon>Streptosporangiales</taxon>
        <taxon>Thermomonosporaceae</taxon>
        <taxon>Actinomadura</taxon>
    </lineage>
</organism>
<dbReference type="InterPro" id="IPR024072">
    <property type="entry name" value="DHFR-like_dom_sf"/>
</dbReference>
<comment type="caution">
    <text evidence="2">The sequence shown here is derived from an EMBL/GenBank/DDBJ whole genome shotgun (WGS) entry which is preliminary data.</text>
</comment>
<dbReference type="EMBL" id="JABVEC010000019">
    <property type="protein sequence ID" value="MBC6468496.1"/>
    <property type="molecule type" value="Genomic_DNA"/>
</dbReference>
<dbReference type="SUPFAM" id="SSF53597">
    <property type="entry name" value="Dihydrofolate reductase-like"/>
    <property type="match status" value="1"/>
</dbReference>
<dbReference type="Proteomes" id="UP000805614">
    <property type="component" value="Unassembled WGS sequence"/>
</dbReference>